<dbReference type="KEGG" id="pxv:FXF36_09505"/>
<dbReference type="RefSeq" id="WP_151623530.1">
    <property type="nucleotide sequence ID" value="NZ_CP043028.1"/>
</dbReference>
<evidence type="ECO:0000313" key="2">
    <source>
        <dbReference type="Proteomes" id="UP000327030"/>
    </source>
</evidence>
<gene>
    <name evidence="1" type="ORF">FXF36_09505</name>
</gene>
<dbReference type="OrthoDB" id="9808443at2"/>
<evidence type="ECO:0000313" key="1">
    <source>
        <dbReference type="EMBL" id="QFJ55082.1"/>
    </source>
</evidence>
<dbReference type="Proteomes" id="UP000327030">
    <property type="component" value="Chromosome 1"/>
</dbReference>
<proteinExistence type="predicted"/>
<organism evidence="1 2">
    <name type="scientific">Pseudobutyrivibrio xylanivorans</name>
    <dbReference type="NCBI Taxonomy" id="185007"/>
    <lineage>
        <taxon>Bacteria</taxon>
        <taxon>Bacillati</taxon>
        <taxon>Bacillota</taxon>
        <taxon>Clostridia</taxon>
        <taxon>Lachnospirales</taxon>
        <taxon>Lachnospiraceae</taxon>
        <taxon>Pseudobutyrivibrio</taxon>
    </lineage>
</organism>
<dbReference type="EMBL" id="CP043028">
    <property type="protein sequence ID" value="QFJ55082.1"/>
    <property type="molecule type" value="Genomic_DNA"/>
</dbReference>
<sequence length="169" mass="19349">MSNVIFLDVDGVLNSKFWDNEHQREISEGKYVDVDSVKLFSKLVKKTDAKVILHSGWRFWFDDKMKPNRAEARFFTDVLEKEGILISGVTPDLTTEEIRKAKKFSLVKADEILQWLKDNPTDNWLVIDDLDLHNSEITSHQVKTDAEVGLTENDVEKALDLLLGNVGCK</sequence>
<name>A0A5P6VRP2_PSEXY</name>
<dbReference type="AlphaFoldDB" id="A0A5P6VRP2"/>
<reference evidence="2" key="1">
    <citation type="submission" date="2019-08" db="EMBL/GenBank/DDBJ databases">
        <title>Complete Genome Sequence of the Polysaccharide-Degrading Rumen Bacterium Pseudobutyrivibrio xylanivorans MA3014.</title>
        <authorList>
            <person name="Palevich N."/>
            <person name="Maclean P.H."/>
            <person name="Kelly W.J."/>
            <person name="Leahy S.C."/>
            <person name="Rakonjac J."/>
            <person name="Attwood G.T."/>
        </authorList>
    </citation>
    <scope>NUCLEOTIDE SEQUENCE [LARGE SCALE GENOMIC DNA]</scope>
    <source>
        <strain evidence="2">MA3014</strain>
    </source>
</reference>
<protein>
    <submittedName>
        <fullName evidence="1">Uncharacterized protein</fullName>
    </submittedName>
</protein>
<accession>A0A5P6VRP2</accession>
<dbReference type="Pfam" id="PF18143">
    <property type="entry name" value="HAD_SAK_2"/>
    <property type="match status" value="1"/>
</dbReference>